<comment type="subcellular location">
    <subcellularLocation>
        <location evidence="1">Cell inner membrane</location>
    </subcellularLocation>
</comment>
<dbReference type="EC" id="2.3.1.-" evidence="8"/>
<keyword evidence="9" id="KW-1185">Reference proteome</keyword>
<evidence type="ECO:0000256" key="7">
    <source>
        <dbReference type="SAM" id="MobiDB-lite"/>
    </source>
</evidence>
<keyword evidence="2" id="KW-1003">Cell membrane</keyword>
<protein>
    <submittedName>
        <fullName evidence="8">Lipid A biosynthesis lauroyl acyltransferase</fullName>
        <ecNumber evidence="8">2.3.1.-</ecNumber>
    </submittedName>
</protein>
<accession>A0A5C6BWJ0</accession>
<dbReference type="PANTHER" id="PTHR30606">
    <property type="entry name" value="LIPID A BIOSYNTHESIS LAUROYL ACYLTRANSFERASE"/>
    <property type="match status" value="1"/>
</dbReference>
<keyword evidence="4 8" id="KW-0808">Transferase</keyword>
<proteinExistence type="predicted"/>
<dbReference type="Proteomes" id="UP000319908">
    <property type="component" value="Unassembled WGS sequence"/>
</dbReference>
<feature type="region of interest" description="Disordered" evidence="7">
    <location>
        <begin position="327"/>
        <end position="346"/>
    </location>
</feature>
<comment type="caution">
    <text evidence="8">The sequence shown here is derived from an EMBL/GenBank/DDBJ whole genome shotgun (WGS) entry which is preliminary data.</text>
</comment>
<dbReference type="AlphaFoldDB" id="A0A5C6BWJ0"/>
<organism evidence="8 9">
    <name type="scientific">Allorhodopirellula heiligendammensis</name>
    <dbReference type="NCBI Taxonomy" id="2714739"/>
    <lineage>
        <taxon>Bacteria</taxon>
        <taxon>Pseudomonadati</taxon>
        <taxon>Planctomycetota</taxon>
        <taxon>Planctomycetia</taxon>
        <taxon>Pirellulales</taxon>
        <taxon>Pirellulaceae</taxon>
        <taxon>Allorhodopirellula</taxon>
    </lineage>
</organism>
<dbReference type="EMBL" id="SJPU01000002">
    <property type="protein sequence ID" value="TWU15861.1"/>
    <property type="molecule type" value="Genomic_DNA"/>
</dbReference>
<evidence type="ECO:0000256" key="6">
    <source>
        <dbReference type="ARBA" id="ARBA00023315"/>
    </source>
</evidence>
<dbReference type="CDD" id="cd07984">
    <property type="entry name" value="LPLAT_LABLAT-like"/>
    <property type="match status" value="1"/>
</dbReference>
<keyword evidence="6 8" id="KW-0012">Acyltransferase</keyword>
<evidence type="ECO:0000313" key="9">
    <source>
        <dbReference type="Proteomes" id="UP000319908"/>
    </source>
</evidence>
<evidence type="ECO:0000256" key="1">
    <source>
        <dbReference type="ARBA" id="ARBA00004533"/>
    </source>
</evidence>
<dbReference type="GO" id="GO:0005886">
    <property type="term" value="C:plasma membrane"/>
    <property type="evidence" value="ECO:0007669"/>
    <property type="project" value="UniProtKB-SubCell"/>
</dbReference>
<evidence type="ECO:0000256" key="4">
    <source>
        <dbReference type="ARBA" id="ARBA00022679"/>
    </source>
</evidence>
<dbReference type="GO" id="GO:0009247">
    <property type="term" value="P:glycolipid biosynthetic process"/>
    <property type="evidence" value="ECO:0007669"/>
    <property type="project" value="UniProtKB-ARBA"/>
</dbReference>
<dbReference type="PANTHER" id="PTHR30606:SF10">
    <property type="entry name" value="PHOSPHATIDYLINOSITOL MANNOSIDE ACYLTRANSFERASE"/>
    <property type="match status" value="1"/>
</dbReference>
<dbReference type="Pfam" id="PF03279">
    <property type="entry name" value="Lip_A_acyltrans"/>
    <property type="match status" value="1"/>
</dbReference>
<keyword evidence="5" id="KW-0472">Membrane</keyword>
<keyword evidence="3" id="KW-0997">Cell inner membrane</keyword>
<gene>
    <name evidence="8" type="primary">htrB</name>
    <name evidence="8" type="ORF">Poly21_30630</name>
</gene>
<dbReference type="InterPro" id="IPR004960">
    <property type="entry name" value="LipA_acyltrans"/>
</dbReference>
<evidence type="ECO:0000256" key="5">
    <source>
        <dbReference type="ARBA" id="ARBA00023136"/>
    </source>
</evidence>
<dbReference type="GO" id="GO:0016746">
    <property type="term" value="F:acyltransferase activity"/>
    <property type="evidence" value="ECO:0007669"/>
    <property type="project" value="UniProtKB-KW"/>
</dbReference>
<evidence type="ECO:0000256" key="2">
    <source>
        <dbReference type="ARBA" id="ARBA00022475"/>
    </source>
</evidence>
<sequence>MTASTVSPNTASSGSQSSAITDALTYAVVRVVVAVIQVLPMDMGDHLCRGLAVALAGPLAIRRRVIADTLANVYPTASAAQKHQLTLSMWHHLMLMICEIAWAQRRLHLANWTDHIRFRGNREILATSLVSRPSVLVSGHFGNFEIGSYTFGLMGVRTLAIARTLDNAYLHRWVERFRGAKGQLLVDKNGCAPIVDQFMREGGALSLLADQHAGNKGLWVDFCGVPASCHKALALFSLTNQAPMLALYTRRVDGRPLQFESALVEMVDPLAIDIDERSRVACESVESLTHWYNRQLERIIDIAPEQYWWLHRRWRTPPPRIAKRFAKAKQCHTQHNTSPGQEAQAA</sequence>
<feature type="compositionally biased region" description="Polar residues" evidence="7">
    <location>
        <begin position="333"/>
        <end position="346"/>
    </location>
</feature>
<evidence type="ECO:0000313" key="8">
    <source>
        <dbReference type="EMBL" id="TWU15861.1"/>
    </source>
</evidence>
<name>A0A5C6BWJ0_9BACT</name>
<reference evidence="8 9" key="1">
    <citation type="journal article" date="2020" name="Antonie Van Leeuwenhoek">
        <title>Rhodopirellula heiligendammensis sp. nov., Rhodopirellula pilleata sp. nov., and Rhodopirellula solitaria sp. nov. isolated from natural or artificial marine surfaces in Northern Germany and California, USA, and emended description of the genus Rhodopirellula.</title>
        <authorList>
            <person name="Kallscheuer N."/>
            <person name="Wiegand S."/>
            <person name="Jogler M."/>
            <person name="Boedeker C."/>
            <person name="Peeters S.H."/>
            <person name="Rast P."/>
            <person name="Heuer A."/>
            <person name="Jetten M.S.M."/>
            <person name="Rohde M."/>
            <person name="Jogler C."/>
        </authorList>
    </citation>
    <scope>NUCLEOTIDE SEQUENCE [LARGE SCALE GENOMIC DNA]</scope>
    <source>
        <strain evidence="8 9">Poly21</strain>
    </source>
</reference>
<evidence type="ECO:0000256" key="3">
    <source>
        <dbReference type="ARBA" id="ARBA00022519"/>
    </source>
</evidence>
<dbReference type="OrthoDB" id="9801955at2"/>